<dbReference type="RefSeq" id="WP_160914436.1">
    <property type="nucleotide sequence ID" value="NZ_WMFA01000004.1"/>
</dbReference>
<comment type="caution">
    <text evidence="2">The sequence shown here is derived from an EMBL/GenBank/DDBJ whole genome shotgun (WGS) entry which is preliminary data.</text>
</comment>
<gene>
    <name evidence="2" type="ORF">GLW00_12185</name>
</gene>
<dbReference type="GO" id="GO:0016747">
    <property type="term" value="F:acyltransferase activity, transferring groups other than amino-acyl groups"/>
    <property type="evidence" value="ECO:0007669"/>
    <property type="project" value="InterPro"/>
</dbReference>
<dbReference type="PROSITE" id="PS51186">
    <property type="entry name" value="GNAT"/>
    <property type="match status" value="1"/>
</dbReference>
<dbReference type="CDD" id="cd04301">
    <property type="entry name" value="NAT_SF"/>
    <property type="match status" value="1"/>
</dbReference>
<evidence type="ECO:0000313" key="3">
    <source>
        <dbReference type="Proteomes" id="UP000450457"/>
    </source>
</evidence>
<name>A0A845FDH9_9BACI</name>
<organism evidence="2 3">
    <name type="scientific">Halobacillus litoralis</name>
    <dbReference type="NCBI Taxonomy" id="45668"/>
    <lineage>
        <taxon>Bacteria</taxon>
        <taxon>Bacillati</taxon>
        <taxon>Bacillota</taxon>
        <taxon>Bacilli</taxon>
        <taxon>Bacillales</taxon>
        <taxon>Bacillaceae</taxon>
        <taxon>Halobacillus</taxon>
    </lineage>
</organism>
<feature type="domain" description="N-acetyltransferase" evidence="1">
    <location>
        <begin position="1"/>
        <end position="145"/>
    </location>
</feature>
<dbReference type="GeneID" id="78007763"/>
<dbReference type="AlphaFoldDB" id="A0A845FDH9"/>
<dbReference type="OrthoDB" id="2352823at2"/>
<keyword evidence="2" id="KW-0808">Transferase</keyword>
<dbReference type="Gene3D" id="3.40.630.30">
    <property type="match status" value="1"/>
</dbReference>
<dbReference type="Proteomes" id="UP000450457">
    <property type="component" value="Unassembled WGS sequence"/>
</dbReference>
<dbReference type="InterPro" id="IPR016181">
    <property type="entry name" value="Acyl_CoA_acyltransferase"/>
</dbReference>
<dbReference type="EMBL" id="WMFA01000004">
    <property type="protein sequence ID" value="MYL71617.1"/>
    <property type="molecule type" value="Genomic_DNA"/>
</dbReference>
<dbReference type="SUPFAM" id="SSF55729">
    <property type="entry name" value="Acyl-CoA N-acyltransferases (Nat)"/>
    <property type="match status" value="1"/>
</dbReference>
<dbReference type="InterPro" id="IPR000182">
    <property type="entry name" value="GNAT_dom"/>
</dbReference>
<sequence length="153" mass="17698">MKVQRVNAEQTYKLRHKILRPQQPFEACQYETDHNDNAFHIGAFIEKELVSVASFYLESRPDFQSSIQYRLRAMATSEECRGMGAGRGVVHFAESELKNLNADLLWCKGRTSVQLYYEKLGFQPYGEVFDYPPIGPHVIMYKELGGGGKKWKW</sequence>
<evidence type="ECO:0000259" key="1">
    <source>
        <dbReference type="PROSITE" id="PS51186"/>
    </source>
</evidence>
<reference evidence="2 3" key="1">
    <citation type="submission" date="2019-11" db="EMBL/GenBank/DDBJ databases">
        <title>Genome sequences of 17 halophilic strains isolated from different environments.</title>
        <authorList>
            <person name="Furrow R.E."/>
        </authorList>
    </citation>
    <scope>NUCLEOTIDE SEQUENCE [LARGE SCALE GENOMIC DNA]</scope>
    <source>
        <strain evidence="2 3">SL-4</strain>
    </source>
</reference>
<protein>
    <submittedName>
        <fullName evidence="2">GNAT family N-acetyltransferase</fullName>
    </submittedName>
</protein>
<proteinExistence type="predicted"/>
<accession>A0A845FDH9</accession>
<evidence type="ECO:0000313" key="2">
    <source>
        <dbReference type="EMBL" id="MYL71617.1"/>
    </source>
</evidence>
<dbReference type="Pfam" id="PF00583">
    <property type="entry name" value="Acetyltransf_1"/>
    <property type="match status" value="1"/>
</dbReference>